<dbReference type="EMBL" id="CP003359">
    <property type="protein sequence ID" value="AGB40446.1"/>
    <property type="molecule type" value="Genomic_DNA"/>
</dbReference>
<keyword evidence="3" id="KW-1185">Reference proteome</keyword>
<dbReference type="AlphaFoldDB" id="L0K606"/>
<dbReference type="STRING" id="748449.Halha_0465"/>
<evidence type="ECO:0000259" key="1">
    <source>
        <dbReference type="SMART" id="SM01078"/>
    </source>
</evidence>
<dbReference type="InterPro" id="IPR014925">
    <property type="entry name" value="CGGC_dom"/>
</dbReference>
<dbReference type="Pfam" id="PF08821">
    <property type="entry name" value="CGGC"/>
    <property type="match status" value="1"/>
</dbReference>
<evidence type="ECO:0000313" key="3">
    <source>
        <dbReference type="Proteomes" id="UP000010880"/>
    </source>
</evidence>
<evidence type="ECO:0000313" key="2">
    <source>
        <dbReference type="EMBL" id="AGB40446.1"/>
    </source>
</evidence>
<dbReference type="SMART" id="SM01078">
    <property type="entry name" value="CGGC"/>
    <property type="match status" value="1"/>
</dbReference>
<gene>
    <name evidence="2" type="ordered locus">Halha_0465</name>
</gene>
<name>L0K606_HALHC</name>
<proteinExistence type="predicted"/>
<dbReference type="KEGG" id="hhl:Halha_0465"/>
<protein>
    <submittedName>
        <fullName evidence="2">Putative metal-binding protein</fullName>
    </submittedName>
</protein>
<dbReference type="eggNOG" id="COG5561">
    <property type="taxonomic scope" value="Bacteria"/>
</dbReference>
<dbReference type="HOGENOM" id="CLU_147304_1_0_9"/>
<dbReference type="RefSeq" id="WP_015326172.1">
    <property type="nucleotide sequence ID" value="NC_019978.1"/>
</dbReference>
<reference evidence="3" key="1">
    <citation type="submission" date="2012-02" db="EMBL/GenBank/DDBJ databases">
        <title>The complete genome of Halobacteroides halobius DSM 5150.</title>
        <authorList>
            <person name="Lucas S."/>
            <person name="Copeland A."/>
            <person name="Lapidus A."/>
            <person name="Glavina del Rio T."/>
            <person name="Dalin E."/>
            <person name="Tice H."/>
            <person name="Bruce D."/>
            <person name="Goodwin L."/>
            <person name="Pitluck S."/>
            <person name="Peters L."/>
            <person name="Mikhailova N."/>
            <person name="Gu W."/>
            <person name="Kyrpides N."/>
            <person name="Mavromatis K."/>
            <person name="Ivanova N."/>
            <person name="Brettin T."/>
            <person name="Detter J.C."/>
            <person name="Han C."/>
            <person name="Larimer F."/>
            <person name="Land M."/>
            <person name="Hauser L."/>
            <person name="Markowitz V."/>
            <person name="Cheng J.-F."/>
            <person name="Hugenholtz P."/>
            <person name="Woyke T."/>
            <person name="Wu D."/>
            <person name="Tindall B."/>
            <person name="Pomrenke H."/>
            <person name="Brambilla E."/>
            <person name="Klenk H.-P."/>
            <person name="Eisen J.A."/>
        </authorList>
    </citation>
    <scope>NUCLEOTIDE SEQUENCE [LARGE SCALE GENOMIC DNA]</scope>
    <source>
        <strain evidence="3">ATCC 35273 / DSM 5150 / MD-1</strain>
    </source>
</reference>
<accession>L0K606</accession>
<sequence>MSIKVGLIRCQKTEEYCPATTCLSFAKEGKGGFEETGPVEVIGVITCGGCPGKKAIKRAAMLKERGAEKIVLASCILRGTPSDINYPCPFGKKMHKLIEEQTGLEVIEWTH</sequence>
<dbReference type="Proteomes" id="UP000010880">
    <property type="component" value="Chromosome"/>
</dbReference>
<feature type="domain" description="CGGC" evidence="1">
    <location>
        <begin position="4"/>
        <end position="111"/>
    </location>
</feature>
<organism evidence="2 3">
    <name type="scientific">Halobacteroides halobius (strain ATCC 35273 / DSM 5150 / MD-1)</name>
    <dbReference type="NCBI Taxonomy" id="748449"/>
    <lineage>
        <taxon>Bacteria</taxon>
        <taxon>Bacillati</taxon>
        <taxon>Bacillota</taxon>
        <taxon>Clostridia</taxon>
        <taxon>Halanaerobiales</taxon>
        <taxon>Halobacteroidaceae</taxon>
        <taxon>Halobacteroides</taxon>
    </lineage>
</organism>
<dbReference type="PATRIC" id="fig|748449.3.peg.430"/>